<name>A0ABR1FNF7_AURAN</name>
<evidence type="ECO:0000256" key="2">
    <source>
        <dbReference type="ARBA" id="ARBA00022857"/>
    </source>
</evidence>
<evidence type="ECO:0000259" key="4">
    <source>
        <dbReference type="Pfam" id="PF08659"/>
    </source>
</evidence>
<accession>A0ABR1FNF7</accession>
<dbReference type="Gene3D" id="3.40.50.720">
    <property type="entry name" value="NAD(P)-binding Rossmann-like Domain"/>
    <property type="match status" value="1"/>
</dbReference>
<feature type="domain" description="Ketoreductase (KR)" evidence="4">
    <location>
        <begin position="17"/>
        <end position="130"/>
    </location>
</feature>
<evidence type="ECO:0000256" key="1">
    <source>
        <dbReference type="ARBA" id="ARBA00006484"/>
    </source>
</evidence>
<sequence>MGGAATKAYAVTSGVNVVITGGNRGIGKACVEQCFSKLDAASTIVLGARSVKAGEAAKAELEERLGTADRAKIVVQAVDVSDAASVAQLSSSMVNGMVSDEIKGRFLAADLTRHARLEVARVAHLARVVARDHAGLRCASVFPGIVRTDMKPPAEWGMMPLYLIKRVVAVSPLEGADSPADLNTAACPSELSRGFAGRR</sequence>
<dbReference type="InterPro" id="IPR002347">
    <property type="entry name" value="SDR_fam"/>
</dbReference>
<protein>
    <submittedName>
        <fullName evidence="5">Short chain dehydrogenase</fullName>
    </submittedName>
</protein>
<dbReference type="InterPro" id="IPR036291">
    <property type="entry name" value="NAD(P)-bd_dom_sf"/>
</dbReference>
<reference evidence="5 6" key="1">
    <citation type="submission" date="2024-03" db="EMBL/GenBank/DDBJ databases">
        <title>Aureococcus anophagefferens CCMP1851 and Kratosvirus quantuckense: Draft genome of a second virus-susceptible host strain in the model system.</title>
        <authorList>
            <person name="Chase E."/>
            <person name="Truchon A.R."/>
            <person name="Schepens W."/>
            <person name="Wilhelm S.W."/>
        </authorList>
    </citation>
    <scope>NUCLEOTIDE SEQUENCE [LARGE SCALE GENOMIC DNA]</scope>
    <source>
        <strain evidence="5 6">CCMP1851</strain>
    </source>
</reference>
<organism evidence="5 6">
    <name type="scientific">Aureococcus anophagefferens</name>
    <name type="common">Harmful bloom alga</name>
    <dbReference type="NCBI Taxonomy" id="44056"/>
    <lineage>
        <taxon>Eukaryota</taxon>
        <taxon>Sar</taxon>
        <taxon>Stramenopiles</taxon>
        <taxon>Ochrophyta</taxon>
        <taxon>Pelagophyceae</taxon>
        <taxon>Pelagomonadales</taxon>
        <taxon>Pelagomonadaceae</taxon>
        <taxon>Aureococcus</taxon>
    </lineage>
</organism>
<keyword evidence="6" id="KW-1185">Reference proteome</keyword>
<keyword evidence="3" id="KW-0560">Oxidoreductase</keyword>
<dbReference type="EMBL" id="JBBJCI010000348">
    <property type="protein sequence ID" value="KAK7234082.1"/>
    <property type="molecule type" value="Genomic_DNA"/>
</dbReference>
<dbReference type="InterPro" id="IPR013968">
    <property type="entry name" value="PKS_KR"/>
</dbReference>
<evidence type="ECO:0000313" key="6">
    <source>
        <dbReference type="Proteomes" id="UP001363151"/>
    </source>
</evidence>
<dbReference type="PRINTS" id="PR00081">
    <property type="entry name" value="GDHRDH"/>
</dbReference>
<evidence type="ECO:0000256" key="3">
    <source>
        <dbReference type="ARBA" id="ARBA00023002"/>
    </source>
</evidence>
<proteinExistence type="inferred from homology"/>
<gene>
    <name evidence="5" type="ORF">SO694_00146050</name>
</gene>
<dbReference type="Proteomes" id="UP001363151">
    <property type="component" value="Unassembled WGS sequence"/>
</dbReference>
<keyword evidence="2" id="KW-0521">NADP</keyword>
<dbReference type="PANTHER" id="PTHR43490">
    <property type="entry name" value="(+)-NEOMENTHOL DEHYDROGENASE"/>
    <property type="match status" value="1"/>
</dbReference>
<dbReference type="PANTHER" id="PTHR43490:SF99">
    <property type="entry name" value="SHORT-CHAIN DEHYDROGENASE_REDUCTASE"/>
    <property type="match status" value="1"/>
</dbReference>
<dbReference type="SUPFAM" id="SSF51735">
    <property type="entry name" value="NAD(P)-binding Rossmann-fold domains"/>
    <property type="match status" value="1"/>
</dbReference>
<comment type="similarity">
    <text evidence="1">Belongs to the short-chain dehydrogenases/reductases (SDR) family.</text>
</comment>
<comment type="caution">
    <text evidence="5">The sequence shown here is derived from an EMBL/GenBank/DDBJ whole genome shotgun (WGS) entry which is preliminary data.</text>
</comment>
<evidence type="ECO:0000313" key="5">
    <source>
        <dbReference type="EMBL" id="KAK7234082.1"/>
    </source>
</evidence>
<dbReference type="Pfam" id="PF08659">
    <property type="entry name" value="KR"/>
    <property type="match status" value="1"/>
</dbReference>